<dbReference type="AlphaFoldDB" id="A0A2Z5T7M8"/>
<keyword evidence="1" id="KW-1133">Transmembrane helix</keyword>
<accession>A0A2Z5T7M8</accession>
<dbReference type="EMBL" id="AP018161">
    <property type="protein sequence ID" value="BBA85055.1"/>
    <property type="molecule type" value="Genomic_DNA"/>
</dbReference>
<proteinExistence type="predicted"/>
<dbReference type="KEGG" id="eor:NARRFE1_01100"/>
<evidence type="ECO:0000313" key="2">
    <source>
        <dbReference type="EMBL" id="BBA85055.1"/>
    </source>
</evidence>
<protein>
    <submittedName>
        <fullName evidence="2">Hmlg of o Putative negative regulator of RcsB-dependent stress response</fullName>
    </submittedName>
</protein>
<reference evidence="2 3" key="1">
    <citation type="journal article" date="2017" name="Proc. Natl. Acad. Sci. U.S.A.">
        <title>Small genome symbiont underlies cuticle hardness in beetles.</title>
        <authorList>
            <person name="Anbutsu H."/>
            <person name="Moriyama M."/>
            <person name="Nikoh N."/>
            <person name="Hosokawa T."/>
            <person name="Futahashi R."/>
            <person name="Tanahashi M."/>
            <person name="Meng X.Y."/>
            <person name="Kuriwada T."/>
            <person name="Mori N."/>
            <person name="Oshima K."/>
            <person name="Hattori M."/>
            <person name="Fujie M."/>
            <person name="Satoh N."/>
            <person name="Maeda T."/>
            <person name="Shigenobu S."/>
            <person name="Koga R."/>
            <person name="Fukatsu T."/>
        </authorList>
    </citation>
    <scope>NUCLEOTIDE SEQUENCE [LARGE SCALE GENOMIC DNA]</scope>
    <source>
        <strain evidence="2">NARRFE1</strain>
    </source>
</reference>
<keyword evidence="1" id="KW-0812">Transmembrane</keyword>
<dbReference type="Proteomes" id="UP000289537">
    <property type="component" value="Chromosome"/>
</dbReference>
<sequence>MKNIITKSNFKIIILFIIIILIIIFKIKNNDKISNLIKKINNYIFNSINFIKEKIINFYLNFMFKNFIDKEINLSIKYIKINKFIEAEKNYNFILNKIEYYENNFIEYKNIILINLIRLQILLNKYNEAFINLKKIKILNNYWYIIKMLYKININLILGNINTSKNILKLLLLNYNYDNLYINNILLSKINILNLFNE</sequence>
<evidence type="ECO:0000313" key="3">
    <source>
        <dbReference type="Proteomes" id="UP000289537"/>
    </source>
</evidence>
<name>A0A2Z5T7M8_9GAMM</name>
<feature type="transmembrane region" description="Helical" evidence="1">
    <location>
        <begin position="12"/>
        <end position="28"/>
    </location>
</feature>
<keyword evidence="1" id="KW-0472">Membrane</keyword>
<evidence type="ECO:0000256" key="1">
    <source>
        <dbReference type="SAM" id="Phobius"/>
    </source>
</evidence>
<gene>
    <name evidence="2" type="primary">yfgM</name>
    <name evidence="2" type="ORF">NARRFE1_01100</name>
</gene>
<organism evidence="2 3">
    <name type="scientific">endosymbiont of Rhynchophorus ferrugineus</name>
    <dbReference type="NCBI Taxonomy" id="1972133"/>
    <lineage>
        <taxon>Bacteria</taxon>
        <taxon>Pseudomonadati</taxon>
        <taxon>Pseudomonadota</taxon>
        <taxon>Gammaproteobacteria</taxon>
        <taxon>Candidatus Nardonella</taxon>
    </lineage>
</organism>
<dbReference type="RefSeq" id="WP_148708405.1">
    <property type="nucleotide sequence ID" value="NZ_AP018161.1"/>
</dbReference>
<keyword evidence="3" id="KW-1185">Reference proteome</keyword>